<comment type="caution">
    <text evidence="9">The sequence shown here is derived from an EMBL/GenBank/DDBJ whole genome shotgun (WGS) entry which is preliminary data.</text>
</comment>
<feature type="domain" description="O-antigen ligase-related" evidence="6">
    <location>
        <begin position="207"/>
        <end position="348"/>
    </location>
</feature>
<feature type="transmembrane region" description="Helical" evidence="5">
    <location>
        <begin position="339"/>
        <end position="357"/>
    </location>
</feature>
<evidence type="ECO:0000256" key="2">
    <source>
        <dbReference type="ARBA" id="ARBA00022692"/>
    </source>
</evidence>
<dbReference type="InterPro" id="IPR051533">
    <property type="entry name" value="WaaL-like"/>
</dbReference>
<evidence type="ECO:0000256" key="5">
    <source>
        <dbReference type="SAM" id="Phobius"/>
    </source>
</evidence>
<keyword evidence="2 5" id="KW-0812">Transmembrane</keyword>
<dbReference type="EMBL" id="JBDPZD010000001">
    <property type="protein sequence ID" value="MEO3690845.1"/>
    <property type="molecule type" value="Genomic_DNA"/>
</dbReference>
<feature type="domain" description="Virulence factor membrane-bound polymerase C-terminal" evidence="7">
    <location>
        <begin position="384"/>
        <end position="541"/>
    </location>
</feature>
<name>A0ABV0FY41_9BURK</name>
<evidence type="ECO:0000256" key="3">
    <source>
        <dbReference type="ARBA" id="ARBA00022989"/>
    </source>
</evidence>
<feature type="transmembrane region" description="Helical" evidence="5">
    <location>
        <begin position="99"/>
        <end position="118"/>
    </location>
</feature>
<accession>A0ABV0FY41</accession>
<keyword evidence="3 5" id="KW-1133">Transmembrane helix</keyword>
<organism evidence="9 10">
    <name type="scientific">Roseateles paludis</name>
    <dbReference type="NCBI Taxonomy" id="3145238"/>
    <lineage>
        <taxon>Bacteria</taxon>
        <taxon>Pseudomonadati</taxon>
        <taxon>Pseudomonadota</taxon>
        <taxon>Betaproteobacteria</taxon>
        <taxon>Burkholderiales</taxon>
        <taxon>Sphaerotilaceae</taxon>
        <taxon>Roseateles</taxon>
    </lineage>
</organism>
<dbReference type="PANTHER" id="PTHR37422:SF21">
    <property type="entry name" value="EXOQ-LIKE PROTEIN"/>
    <property type="match status" value="1"/>
</dbReference>
<reference evidence="9 10" key="1">
    <citation type="submission" date="2024-05" db="EMBL/GenBank/DDBJ databases">
        <title>Roseateles sp. DJS-2-20 16S ribosomal RNA gene Genome sequencing and assembly.</title>
        <authorList>
            <person name="Woo H."/>
        </authorList>
    </citation>
    <scope>NUCLEOTIDE SEQUENCE [LARGE SCALE GENOMIC DNA]</scope>
    <source>
        <strain evidence="9 10">DJS-2-20</strain>
    </source>
</reference>
<dbReference type="PANTHER" id="PTHR37422">
    <property type="entry name" value="TEICHURONIC ACID BIOSYNTHESIS PROTEIN TUAE"/>
    <property type="match status" value="1"/>
</dbReference>
<evidence type="ECO:0000259" key="7">
    <source>
        <dbReference type="Pfam" id="PF11846"/>
    </source>
</evidence>
<comment type="subcellular location">
    <subcellularLocation>
        <location evidence="1">Membrane</location>
        <topology evidence="1">Multi-pass membrane protein</topology>
    </subcellularLocation>
</comment>
<dbReference type="InterPro" id="IPR007016">
    <property type="entry name" value="O-antigen_ligase-rel_domated"/>
</dbReference>
<evidence type="ECO:0000256" key="1">
    <source>
        <dbReference type="ARBA" id="ARBA00004141"/>
    </source>
</evidence>
<evidence type="ECO:0000313" key="10">
    <source>
        <dbReference type="Proteomes" id="UP001495147"/>
    </source>
</evidence>
<feature type="transmembrane region" description="Helical" evidence="5">
    <location>
        <begin position="73"/>
        <end position="93"/>
    </location>
</feature>
<feature type="transmembrane region" description="Helical" evidence="5">
    <location>
        <begin position="42"/>
        <end position="61"/>
    </location>
</feature>
<sequence length="580" mass="61661">MSSEAIRAPLAPNIIPALVVASALPPLLAYNLTPAATIYNEMLALLGWGAVLLLGAMGLAARGRASRPAWEPAIWALGLLAMAPVVSVGWRQLPVSLGAGPAVVLVTALAVLCLASGLRGPQRFSASDGLCWGLLLAGLLSVAVSLVQVFLPAQADGVWIARSGLPGRAIGNLRQPNHLASLLMWSSVAAVWLAGRHEAVRRGLPGLLLALVFAVVLSASRTGYVGVALLAVWGLLDRSLAKSVRASLLATPVMMAAGWGLLALWSASGQHAFGAAARLAEGAGSPSRMAILRDALELVRANPWFGVGWGEFNFAWSLTPFPHRHTAFFDHTHNLPLQLIVELGLPWALAVLGLLLWSGWRLLVGALRADTPELQRQRRAMGMLVLMIGVHSLLEYPLWYAYFLLPAVFAFGLGLPEAEPQAGGARASPVLVPLLGLAGALLVTGSAYAYWDYGRITAIYAPGVDAAPLPERIARGQRSWLFAHHADYAAATSLPPGPEALVAARRTAFSLIDARLLKHWSQSLAQTGDVEAARYLADRLREFRNPIGDEWLAQCEDAAASAPAFLCQPTSGVIDWRTLR</sequence>
<evidence type="ECO:0000259" key="6">
    <source>
        <dbReference type="Pfam" id="PF04932"/>
    </source>
</evidence>
<evidence type="ECO:0000313" key="9">
    <source>
        <dbReference type="EMBL" id="MEO3690845.1"/>
    </source>
</evidence>
<feature type="transmembrane region" description="Helical" evidence="5">
    <location>
        <begin position="12"/>
        <end position="30"/>
    </location>
</feature>
<dbReference type="RefSeq" id="WP_347703663.1">
    <property type="nucleotide sequence ID" value="NZ_JBDPZD010000001.1"/>
</dbReference>
<dbReference type="InterPro" id="IPR031726">
    <property type="entry name" value="PglL_A"/>
</dbReference>
<dbReference type="Pfam" id="PF04932">
    <property type="entry name" value="Wzy_C"/>
    <property type="match status" value="1"/>
</dbReference>
<evidence type="ECO:0000256" key="4">
    <source>
        <dbReference type="ARBA" id="ARBA00023136"/>
    </source>
</evidence>
<dbReference type="Pfam" id="PF11846">
    <property type="entry name" value="Wzy_C_2"/>
    <property type="match status" value="1"/>
</dbReference>
<feature type="transmembrane region" description="Helical" evidence="5">
    <location>
        <begin position="207"/>
        <end position="236"/>
    </location>
</feature>
<proteinExistence type="predicted"/>
<dbReference type="InterPro" id="IPR021797">
    <property type="entry name" value="Wzy_C_2"/>
</dbReference>
<dbReference type="Proteomes" id="UP001495147">
    <property type="component" value="Unassembled WGS sequence"/>
</dbReference>
<feature type="transmembrane region" description="Helical" evidence="5">
    <location>
        <begin position="378"/>
        <end position="394"/>
    </location>
</feature>
<dbReference type="Pfam" id="PF15864">
    <property type="entry name" value="PglL_A"/>
    <property type="match status" value="1"/>
</dbReference>
<feature type="transmembrane region" description="Helical" evidence="5">
    <location>
        <begin position="430"/>
        <end position="451"/>
    </location>
</feature>
<protein>
    <submittedName>
        <fullName evidence="9">Wzy polymerase domain-containing protein</fullName>
    </submittedName>
</protein>
<feature type="transmembrane region" description="Helical" evidence="5">
    <location>
        <begin position="130"/>
        <end position="151"/>
    </location>
</feature>
<feature type="domain" description="Protein glycosylation ligase" evidence="8">
    <location>
        <begin position="169"/>
        <end position="193"/>
    </location>
</feature>
<evidence type="ECO:0000259" key="8">
    <source>
        <dbReference type="Pfam" id="PF15864"/>
    </source>
</evidence>
<keyword evidence="10" id="KW-1185">Reference proteome</keyword>
<keyword evidence="4 5" id="KW-0472">Membrane</keyword>
<gene>
    <name evidence="9" type="ORF">ABDJ85_05140</name>
</gene>
<feature type="transmembrane region" description="Helical" evidence="5">
    <location>
        <begin position="256"/>
        <end position="280"/>
    </location>
</feature>